<organism evidence="3 4">
    <name type="scientific">Actinomadura yumaensis</name>
    <dbReference type="NCBI Taxonomy" id="111807"/>
    <lineage>
        <taxon>Bacteria</taxon>
        <taxon>Bacillati</taxon>
        <taxon>Actinomycetota</taxon>
        <taxon>Actinomycetes</taxon>
        <taxon>Streptosporangiales</taxon>
        <taxon>Thermomonosporaceae</taxon>
        <taxon>Actinomadura</taxon>
    </lineage>
</organism>
<dbReference type="SUPFAM" id="SSF52540">
    <property type="entry name" value="P-loop containing nucleoside triphosphate hydrolases"/>
    <property type="match status" value="1"/>
</dbReference>
<evidence type="ECO:0000313" key="4">
    <source>
        <dbReference type="Proteomes" id="UP001596380"/>
    </source>
</evidence>
<sequence>MTPGSAPDGQGRDWRVYRGDGTPHDGIADLPPPPPWRRFDPAEPGDPARARRLGDLERAASYRADEQVVDKVNAALQLRRPLLVTGKPGSGKSTLAYNIAYELRLGPVLYWPVSSRTTLEQGLYDYDAIGRVHETSLRRSAPGAGGGAEPAGVPDIGRYVRLGPLGTALLPAERPRVLLIDELDKSDIDLPNDLLNVLEEGRFAIPELARLPADQDEVEVMTAGDGRAVIRRGLVRCSTFPIVVITSNGEREFPLAFLRRCVRAAIEPPSRERLADIVEAHLGAGARAAGEEIIREFLDRRAQGDLATDQLLNAIFLATSGSRPPETTLAELVEAILRPLDVTRPA</sequence>
<dbReference type="InterPro" id="IPR011704">
    <property type="entry name" value="ATPase_dyneun-rel_AAA"/>
</dbReference>
<dbReference type="EMBL" id="JBHSXS010000018">
    <property type="protein sequence ID" value="MFC6883325.1"/>
    <property type="molecule type" value="Genomic_DNA"/>
</dbReference>
<feature type="domain" description="AAA+ ATPase" evidence="2">
    <location>
        <begin position="78"/>
        <end position="270"/>
    </location>
</feature>
<dbReference type="InterPro" id="IPR027417">
    <property type="entry name" value="P-loop_NTPase"/>
</dbReference>
<dbReference type="CDD" id="cd00009">
    <property type="entry name" value="AAA"/>
    <property type="match status" value="1"/>
</dbReference>
<feature type="region of interest" description="Disordered" evidence="1">
    <location>
        <begin position="1"/>
        <end position="49"/>
    </location>
</feature>
<proteinExistence type="predicted"/>
<dbReference type="InterPro" id="IPR003593">
    <property type="entry name" value="AAA+_ATPase"/>
</dbReference>
<evidence type="ECO:0000313" key="3">
    <source>
        <dbReference type="EMBL" id="MFC6883325.1"/>
    </source>
</evidence>
<feature type="compositionally biased region" description="Basic and acidic residues" evidence="1">
    <location>
        <begin position="37"/>
        <end position="49"/>
    </location>
</feature>
<dbReference type="Proteomes" id="UP001596380">
    <property type="component" value="Unassembled WGS sequence"/>
</dbReference>
<feature type="compositionally biased region" description="Basic and acidic residues" evidence="1">
    <location>
        <begin position="10"/>
        <end position="27"/>
    </location>
</feature>
<accession>A0ABW2CSM6</accession>
<reference evidence="4" key="1">
    <citation type="journal article" date="2019" name="Int. J. Syst. Evol. Microbiol.">
        <title>The Global Catalogue of Microorganisms (GCM) 10K type strain sequencing project: providing services to taxonomists for standard genome sequencing and annotation.</title>
        <authorList>
            <consortium name="The Broad Institute Genomics Platform"/>
            <consortium name="The Broad Institute Genome Sequencing Center for Infectious Disease"/>
            <person name="Wu L."/>
            <person name="Ma J."/>
        </authorList>
    </citation>
    <scope>NUCLEOTIDE SEQUENCE [LARGE SCALE GENOMIC DNA]</scope>
    <source>
        <strain evidence="4">JCM 3369</strain>
    </source>
</reference>
<dbReference type="SMART" id="SM00382">
    <property type="entry name" value="AAA"/>
    <property type="match status" value="1"/>
</dbReference>
<protein>
    <submittedName>
        <fullName evidence="3">AAA family ATPase</fullName>
    </submittedName>
</protein>
<name>A0ABW2CSM6_9ACTN</name>
<gene>
    <name evidence="3" type="ORF">ACFQKB_26450</name>
</gene>
<evidence type="ECO:0000256" key="1">
    <source>
        <dbReference type="SAM" id="MobiDB-lite"/>
    </source>
</evidence>
<keyword evidence="4" id="KW-1185">Reference proteome</keyword>
<dbReference type="Pfam" id="PF07728">
    <property type="entry name" value="AAA_5"/>
    <property type="match status" value="1"/>
</dbReference>
<evidence type="ECO:0000259" key="2">
    <source>
        <dbReference type="SMART" id="SM00382"/>
    </source>
</evidence>
<dbReference type="RefSeq" id="WP_160822453.1">
    <property type="nucleotide sequence ID" value="NZ_JBHSXS010000018.1"/>
</dbReference>
<comment type="caution">
    <text evidence="3">The sequence shown here is derived from an EMBL/GenBank/DDBJ whole genome shotgun (WGS) entry which is preliminary data.</text>
</comment>
<dbReference type="Gene3D" id="3.40.50.300">
    <property type="entry name" value="P-loop containing nucleotide triphosphate hydrolases"/>
    <property type="match status" value="1"/>
</dbReference>